<evidence type="ECO:0000256" key="3">
    <source>
        <dbReference type="ARBA" id="ARBA00022553"/>
    </source>
</evidence>
<feature type="region of interest" description="Disordered" evidence="7">
    <location>
        <begin position="598"/>
        <end position="621"/>
    </location>
</feature>
<dbReference type="PRINTS" id="PR00344">
    <property type="entry name" value="BCTRLSENSOR"/>
</dbReference>
<dbReference type="Pfam" id="PF00512">
    <property type="entry name" value="HisKA"/>
    <property type="match status" value="1"/>
</dbReference>
<dbReference type="PANTHER" id="PTHR43304">
    <property type="entry name" value="PHYTOCHROME-LIKE PROTEIN CPH1"/>
    <property type="match status" value="1"/>
</dbReference>
<reference evidence="12 13" key="1">
    <citation type="journal article" date="2017" name="Int. J. Syst. Evol. Microbiol.">
        <title>Ramlibacter monticola sp. nov., isolated from forest soil.</title>
        <authorList>
            <person name="Chaudhary D.K."/>
            <person name="Kim J."/>
        </authorList>
    </citation>
    <scope>NUCLEOTIDE SEQUENCE [LARGE SCALE GENOMIC DNA]</scope>
    <source>
        <strain evidence="12 13">KACC 19175</strain>
    </source>
</reference>
<dbReference type="EC" id="2.7.13.3" evidence="2"/>
<keyword evidence="3 6" id="KW-0597">Phosphoprotein</keyword>
<dbReference type="CDD" id="cd00130">
    <property type="entry name" value="PAS"/>
    <property type="match status" value="4"/>
</dbReference>
<dbReference type="CDD" id="cd12914">
    <property type="entry name" value="PDC1_DGC_like"/>
    <property type="match status" value="1"/>
</dbReference>
<feature type="domain" description="PAC" evidence="11">
    <location>
        <begin position="377"/>
        <end position="429"/>
    </location>
</feature>
<evidence type="ECO:0000256" key="7">
    <source>
        <dbReference type="SAM" id="MobiDB-lite"/>
    </source>
</evidence>
<dbReference type="NCBIfam" id="TIGR00229">
    <property type="entry name" value="sensory_box"/>
    <property type="match status" value="5"/>
</dbReference>
<dbReference type="Gene3D" id="2.10.70.100">
    <property type="match status" value="1"/>
</dbReference>
<dbReference type="EMBL" id="JAEQNE010000001">
    <property type="protein sequence ID" value="MBL0390228.1"/>
    <property type="molecule type" value="Genomic_DNA"/>
</dbReference>
<comment type="catalytic activity">
    <reaction evidence="1">
        <text>ATP + protein L-histidine = ADP + protein N-phospho-L-histidine.</text>
        <dbReference type="EC" id="2.7.13.3"/>
    </reaction>
</comment>
<dbReference type="InterPro" id="IPR000014">
    <property type="entry name" value="PAS"/>
</dbReference>
<dbReference type="PROSITE" id="PS50109">
    <property type="entry name" value="HIS_KIN"/>
    <property type="match status" value="1"/>
</dbReference>
<dbReference type="SMART" id="SM00086">
    <property type="entry name" value="PAC"/>
    <property type="match status" value="5"/>
</dbReference>
<organism evidence="12 13">
    <name type="scientific">Ramlibacter monticola</name>
    <dbReference type="NCBI Taxonomy" id="1926872"/>
    <lineage>
        <taxon>Bacteria</taxon>
        <taxon>Pseudomonadati</taxon>
        <taxon>Pseudomonadota</taxon>
        <taxon>Betaproteobacteria</taxon>
        <taxon>Burkholderiales</taxon>
        <taxon>Comamonadaceae</taxon>
        <taxon>Ramlibacter</taxon>
    </lineage>
</organism>
<dbReference type="Proteomes" id="UP000599109">
    <property type="component" value="Unassembled WGS sequence"/>
</dbReference>
<evidence type="ECO:0000256" key="2">
    <source>
        <dbReference type="ARBA" id="ARBA00012438"/>
    </source>
</evidence>
<gene>
    <name evidence="12" type="ORF">JJ685_03655</name>
</gene>
<dbReference type="SUPFAM" id="SSF55874">
    <property type="entry name" value="ATPase domain of HSP90 chaperone/DNA topoisomerase II/histidine kinase"/>
    <property type="match status" value="1"/>
</dbReference>
<dbReference type="SMART" id="SM00388">
    <property type="entry name" value="HisKA"/>
    <property type="match status" value="1"/>
</dbReference>
<dbReference type="InterPro" id="IPR036890">
    <property type="entry name" value="HATPase_C_sf"/>
</dbReference>
<feature type="modified residue" description="4-aspartylphosphate" evidence="6">
    <location>
        <position position="1268"/>
    </location>
</feature>
<feature type="domain" description="Response regulatory" evidence="9">
    <location>
        <begin position="1217"/>
        <end position="1333"/>
    </location>
</feature>
<evidence type="ECO:0000259" key="11">
    <source>
        <dbReference type="PROSITE" id="PS50113"/>
    </source>
</evidence>
<evidence type="ECO:0000256" key="4">
    <source>
        <dbReference type="ARBA" id="ARBA00022679"/>
    </source>
</evidence>
<feature type="domain" description="PAC" evidence="11">
    <location>
        <begin position="508"/>
        <end position="560"/>
    </location>
</feature>
<dbReference type="Gene3D" id="3.30.450.20">
    <property type="entry name" value="PAS domain"/>
    <property type="match status" value="7"/>
</dbReference>
<protein>
    <recommendedName>
        <fullName evidence="2">histidine kinase</fullName>
        <ecNumber evidence="2">2.7.13.3</ecNumber>
    </recommendedName>
</protein>
<evidence type="ECO:0000313" key="12">
    <source>
        <dbReference type="EMBL" id="MBL0390228.1"/>
    </source>
</evidence>
<feature type="domain" description="PAS" evidence="10">
    <location>
        <begin position="824"/>
        <end position="898"/>
    </location>
</feature>
<dbReference type="Pfam" id="PF00072">
    <property type="entry name" value="Response_reg"/>
    <property type="match status" value="1"/>
</dbReference>
<sequence length="1335" mass="147762">MAVWDVVRGYHVAAEDANRELETQARVIAEQTARTLQAVDVVLRHVAAEYKRGRLARLSTDDLHHYLRELSVGLKQIDGFGLYDADGHAVALSWGPADATMRSIADLPGFHAMRADPQVELGIANVMRADDGVWALPLGRRLEKPSGEFAGLVGARGLVSYFQDFYRDIRVNPGTRVTLLHLNGRLLARYPPVESSLGKRFPSFDATLAARGAGDTGPLRARSPIDGVESFVALRDVPEYPLAVVVSRDARAALAEWRAQATGTVLRTLALGLLAVVLLAVLARQLRRLDAAHESLRDSRERFALAVAGSDDGIWDWERGTDAIFASARARELYGLPPGPEKTTREAWHAQVQVHPDDVAPRLAAIEAHMADRTPLYEFEYRVRHPDGQYRWVRARGLCVRDAGGAPLRMAGSISDIDTRRRAEEALRVSEERFELAVAGSDVGVWDWDLRAGMAFESARAREIQGLPPGPESQRLDDLVASLRVHPDDAPLRAEGIRSHLAGETPAYEVDYRVRHDDGQYRWVRVRALCIRDADGKPYRMAGSVVDIDAQRRAEEALRLSEERYAIAMTGSDEAHWVWNVKTDELFSTPQLHRLTGIGADAPPATRSEWRSRVPMHPDDVGPTQRAVELHLAGLTPRLYVEYRIVDPASGEVRWIHSRGQCFRDAAGRPDRVAGSTQDITERKRAEEALRESEERFARAIEGANDGILDWDITDDRMFASERAMRIAGIDPDAVVRTHDEWLALLDIHPDDVPAVKRTFRRQPQGDLDVQEADCRVRGRDGNWRWVRFRGRHLGDLHGRATRWSGSVSDIDAHKRTEQALRESQERYQLSVAGSSEGMWDWDMRNETFFFSARAQELLGLELGEPMRPCAEWWRVFHYHPEDEQRVHKGLKAYLEGDGAHWEVEYRLRHASSDTWRWFRERGVALRDEQGRPYRMAGSLEDVTVRKNAEAERDRLESQLRQSQKLEAMGTLAGGIAHDFNNILAAILGYGEMVQRDCAPGTPLRRHIDAAMSAALRAKSLVERILAFSRSGVGERVQVNVQSVVDEALVAIAASLPPQVRLVRDLGAGDAAVLGDATQIHQVVMNLCANAVQAMRAGGTLAVTLRTARLDEDKSVSTTQLAPGGYVQLAVRDTGSGMAPQVLERIFDPFFTTKAAGMGTGLGLSLVHGIVADLGGGIDVCSRVGAGSTFTVYLPWQGSAQATDAQVEPMAGGSGETILLIDDEEALVRLGEEMMAELGYEPVGFASGAAALETFRDAPQRFDAVLSDEAMPEMTGSELAREIRRIRPDIPIVLMSGYVTPALIDRAREIGIKEVLAKPLAARDIARSLAEALHD</sequence>
<feature type="domain" description="PAC" evidence="11">
    <location>
        <begin position="902"/>
        <end position="955"/>
    </location>
</feature>
<dbReference type="InterPro" id="IPR000700">
    <property type="entry name" value="PAS-assoc_C"/>
</dbReference>
<dbReference type="GO" id="GO:0000155">
    <property type="term" value="F:phosphorelay sensor kinase activity"/>
    <property type="evidence" value="ECO:0007669"/>
    <property type="project" value="InterPro"/>
</dbReference>
<evidence type="ECO:0000259" key="9">
    <source>
        <dbReference type="PROSITE" id="PS50110"/>
    </source>
</evidence>
<dbReference type="CDD" id="cd12915">
    <property type="entry name" value="PDC2_DGC_like"/>
    <property type="match status" value="1"/>
</dbReference>
<dbReference type="Pfam" id="PF02518">
    <property type="entry name" value="HATPase_c"/>
    <property type="match status" value="1"/>
</dbReference>
<dbReference type="Pfam" id="PF08447">
    <property type="entry name" value="PAS_3"/>
    <property type="match status" value="5"/>
</dbReference>
<dbReference type="InterPro" id="IPR011006">
    <property type="entry name" value="CheY-like_superfamily"/>
</dbReference>
<dbReference type="Gene3D" id="3.30.565.10">
    <property type="entry name" value="Histidine kinase-like ATPase, C-terminal domain"/>
    <property type="match status" value="1"/>
</dbReference>
<dbReference type="InterPro" id="IPR004358">
    <property type="entry name" value="Sig_transdc_His_kin-like_C"/>
</dbReference>
<dbReference type="PROSITE" id="PS50113">
    <property type="entry name" value="PAC"/>
    <property type="match status" value="5"/>
</dbReference>
<dbReference type="InterPro" id="IPR035965">
    <property type="entry name" value="PAS-like_dom_sf"/>
</dbReference>
<dbReference type="PROSITE" id="PS50110">
    <property type="entry name" value="RESPONSE_REGULATORY"/>
    <property type="match status" value="1"/>
</dbReference>
<accession>A0A937CS99</accession>
<evidence type="ECO:0000256" key="6">
    <source>
        <dbReference type="PROSITE-ProRule" id="PRU00169"/>
    </source>
</evidence>
<comment type="caution">
    <text evidence="12">The sequence shown here is derived from an EMBL/GenBank/DDBJ whole genome shotgun (WGS) entry which is preliminary data.</text>
</comment>
<dbReference type="InterPro" id="IPR001610">
    <property type="entry name" value="PAC"/>
</dbReference>
<feature type="domain" description="Histidine kinase" evidence="8">
    <location>
        <begin position="975"/>
        <end position="1198"/>
    </location>
</feature>
<dbReference type="InterPro" id="IPR054327">
    <property type="entry name" value="His-kinase-like_sensor"/>
</dbReference>
<feature type="domain" description="PAS" evidence="10">
    <location>
        <begin position="693"/>
        <end position="767"/>
    </location>
</feature>
<dbReference type="Gene3D" id="1.10.287.130">
    <property type="match status" value="1"/>
</dbReference>
<dbReference type="InterPro" id="IPR013655">
    <property type="entry name" value="PAS_fold_3"/>
</dbReference>
<dbReference type="InterPro" id="IPR003661">
    <property type="entry name" value="HisK_dim/P_dom"/>
</dbReference>
<dbReference type="SMART" id="SM00387">
    <property type="entry name" value="HATPase_c"/>
    <property type="match status" value="1"/>
</dbReference>
<feature type="compositionally biased region" description="Basic and acidic residues" evidence="7">
    <location>
        <begin position="608"/>
        <end position="620"/>
    </location>
</feature>
<dbReference type="SUPFAM" id="SSF55785">
    <property type="entry name" value="PYP-like sensor domain (PAS domain)"/>
    <property type="match status" value="5"/>
</dbReference>
<name>A0A937CS99_9BURK</name>
<feature type="domain" description="PAC" evidence="11">
    <location>
        <begin position="771"/>
        <end position="823"/>
    </location>
</feature>
<dbReference type="CDD" id="cd00082">
    <property type="entry name" value="HisKA"/>
    <property type="match status" value="1"/>
</dbReference>
<keyword evidence="5" id="KW-0418">Kinase</keyword>
<dbReference type="Gene3D" id="3.40.50.2300">
    <property type="match status" value="1"/>
</dbReference>
<dbReference type="SMART" id="SM00091">
    <property type="entry name" value="PAS"/>
    <property type="match status" value="5"/>
</dbReference>
<dbReference type="InterPro" id="IPR036097">
    <property type="entry name" value="HisK_dim/P_sf"/>
</dbReference>
<evidence type="ECO:0000313" key="13">
    <source>
        <dbReference type="Proteomes" id="UP000599109"/>
    </source>
</evidence>
<dbReference type="InterPro" id="IPR052162">
    <property type="entry name" value="Sensor_kinase/Photoreceptor"/>
</dbReference>
<dbReference type="SUPFAM" id="SSF52172">
    <property type="entry name" value="CheY-like"/>
    <property type="match status" value="1"/>
</dbReference>
<evidence type="ECO:0000256" key="1">
    <source>
        <dbReference type="ARBA" id="ARBA00000085"/>
    </source>
</evidence>
<dbReference type="SUPFAM" id="SSF47384">
    <property type="entry name" value="Homodimeric domain of signal transducing histidine kinase"/>
    <property type="match status" value="1"/>
</dbReference>
<keyword evidence="4" id="KW-0808">Transferase</keyword>
<keyword evidence="13" id="KW-1185">Reference proteome</keyword>
<dbReference type="CDD" id="cd00156">
    <property type="entry name" value="REC"/>
    <property type="match status" value="1"/>
</dbReference>
<dbReference type="InterPro" id="IPR003594">
    <property type="entry name" value="HATPase_dom"/>
</dbReference>
<dbReference type="SMART" id="SM00448">
    <property type="entry name" value="REC"/>
    <property type="match status" value="1"/>
</dbReference>
<proteinExistence type="predicted"/>
<dbReference type="PANTHER" id="PTHR43304:SF1">
    <property type="entry name" value="PAC DOMAIN-CONTAINING PROTEIN"/>
    <property type="match status" value="1"/>
</dbReference>
<evidence type="ECO:0000259" key="8">
    <source>
        <dbReference type="PROSITE" id="PS50109"/>
    </source>
</evidence>
<feature type="domain" description="PAC" evidence="11">
    <location>
        <begin position="639"/>
        <end position="692"/>
    </location>
</feature>
<evidence type="ECO:0000256" key="5">
    <source>
        <dbReference type="ARBA" id="ARBA00022777"/>
    </source>
</evidence>
<dbReference type="InterPro" id="IPR001789">
    <property type="entry name" value="Sig_transdc_resp-reg_receiver"/>
</dbReference>
<dbReference type="InterPro" id="IPR005467">
    <property type="entry name" value="His_kinase_dom"/>
</dbReference>
<evidence type="ECO:0000259" key="10">
    <source>
        <dbReference type="PROSITE" id="PS50112"/>
    </source>
</evidence>
<dbReference type="PROSITE" id="PS50112">
    <property type="entry name" value="PAS"/>
    <property type="match status" value="2"/>
</dbReference>
<dbReference type="Pfam" id="PF22588">
    <property type="entry name" value="dCache_1_like"/>
    <property type="match status" value="1"/>
</dbReference>
<dbReference type="RefSeq" id="WP_201672794.1">
    <property type="nucleotide sequence ID" value="NZ_JAEQNE010000001.1"/>
</dbReference>